<keyword evidence="4" id="KW-0805">Transcription regulation</keyword>
<evidence type="ECO:0000256" key="6">
    <source>
        <dbReference type="PROSITE-ProRule" id="PRU00094"/>
    </source>
</evidence>
<comment type="caution">
    <text evidence="9">The sequence shown here is derived from an EMBL/GenBank/DDBJ whole genome shotgun (WGS) entry which is preliminary data.</text>
</comment>
<dbReference type="GO" id="GO:0006355">
    <property type="term" value="P:regulation of DNA-templated transcription"/>
    <property type="evidence" value="ECO:0007669"/>
    <property type="project" value="InterPro"/>
</dbReference>
<evidence type="ECO:0000313" key="10">
    <source>
        <dbReference type="Proteomes" id="UP000689129"/>
    </source>
</evidence>
<dbReference type="PROSITE" id="PS50114">
    <property type="entry name" value="GATA_ZN_FINGER_2"/>
    <property type="match status" value="1"/>
</dbReference>
<dbReference type="AlphaFoldDB" id="A0A8I2ZI33"/>
<dbReference type="GO" id="GO:0008270">
    <property type="term" value="F:zinc ion binding"/>
    <property type="evidence" value="ECO:0007669"/>
    <property type="project" value="UniProtKB-KW"/>
</dbReference>
<dbReference type="GO" id="GO:0043565">
    <property type="term" value="F:sequence-specific DNA binding"/>
    <property type="evidence" value="ECO:0007669"/>
    <property type="project" value="InterPro"/>
</dbReference>
<evidence type="ECO:0000313" key="9">
    <source>
        <dbReference type="EMBL" id="KAG7130733.1"/>
    </source>
</evidence>
<sequence length="235" mass="25633">MRSEGTKGAHRRSCHSQAATISPPNRSPRPPRSHDGSVGTSHRFWLADLKANEAALALDPPRAGVFYSPSPSSTSSADRPRARARALASPSADLHYRAAELASITERFREPAAAPTAARRSPTPADLVAMSRLSRDIVNSLAEVARHHRRQEGRGSTITAPSRSDLEKLGGWSGFRKRKADSALCQQCGTAVSPQWRRGPDGADTLCNVCGLLYARRMRRQKLAWRRGPSPDLVR</sequence>
<feature type="compositionally biased region" description="Low complexity" evidence="7">
    <location>
        <begin position="68"/>
        <end position="77"/>
    </location>
</feature>
<protein>
    <submittedName>
        <fullName evidence="9">GATA zinc finger domain-containing protein 14 like</fullName>
    </submittedName>
</protein>
<keyword evidence="1" id="KW-0479">Metal-binding</keyword>
<evidence type="ECO:0000256" key="5">
    <source>
        <dbReference type="ARBA" id="ARBA00023163"/>
    </source>
</evidence>
<evidence type="ECO:0000256" key="4">
    <source>
        <dbReference type="ARBA" id="ARBA00023015"/>
    </source>
</evidence>
<evidence type="ECO:0000256" key="2">
    <source>
        <dbReference type="ARBA" id="ARBA00022771"/>
    </source>
</evidence>
<keyword evidence="3" id="KW-0862">Zinc</keyword>
<evidence type="ECO:0000256" key="1">
    <source>
        <dbReference type="ARBA" id="ARBA00022723"/>
    </source>
</evidence>
<dbReference type="Proteomes" id="UP000689129">
    <property type="component" value="Unassembled WGS sequence"/>
</dbReference>
<dbReference type="PANTHER" id="PTHR47172">
    <property type="entry name" value="OS01G0976800 PROTEIN"/>
    <property type="match status" value="1"/>
</dbReference>
<dbReference type="InterPro" id="IPR000679">
    <property type="entry name" value="Znf_GATA"/>
</dbReference>
<evidence type="ECO:0000256" key="3">
    <source>
        <dbReference type="ARBA" id="ARBA00022833"/>
    </source>
</evidence>
<reference evidence="9" key="1">
    <citation type="journal article" date="2021" name="Mol. Plant Pathol.">
        <title>A 20-kb lineage-specific genomic region tames virulence in pathogenic amphidiploid Verticillium longisporum.</title>
        <authorList>
            <person name="Harting R."/>
            <person name="Starke J."/>
            <person name="Kusch H."/>
            <person name="Poggeler S."/>
            <person name="Maurus I."/>
            <person name="Schluter R."/>
            <person name="Landesfeind M."/>
            <person name="Bulla I."/>
            <person name="Nowrousian M."/>
            <person name="de Jonge R."/>
            <person name="Stahlhut G."/>
            <person name="Hoff K.J."/>
            <person name="Asshauer K.P."/>
            <person name="Thurmer A."/>
            <person name="Stanke M."/>
            <person name="Daniel R."/>
            <person name="Morgenstern B."/>
            <person name="Thomma B.P.H.J."/>
            <person name="Kronstad J.W."/>
            <person name="Braus-Stromeyer S.A."/>
            <person name="Braus G.H."/>
        </authorList>
    </citation>
    <scope>NUCLEOTIDE SEQUENCE</scope>
    <source>
        <strain evidence="9">Vl32</strain>
    </source>
</reference>
<dbReference type="OrthoDB" id="2162994at2759"/>
<dbReference type="SMART" id="SM00401">
    <property type="entry name" value="ZnF_GATA"/>
    <property type="match status" value="1"/>
</dbReference>
<dbReference type="CDD" id="cd00202">
    <property type="entry name" value="ZnF_GATA"/>
    <property type="match status" value="1"/>
</dbReference>
<dbReference type="PANTHER" id="PTHR47172:SF24">
    <property type="entry name" value="GATA ZINC FINGER DOMAIN-CONTAINING PROTEIN 14-RELATED"/>
    <property type="match status" value="1"/>
</dbReference>
<organism evidence="9 10">
    <name type="scientific">Verticillium longisporum</name>
    <name type="common">Verticillium dahliae var. longisporum</name>
    <dbReference type="NCBI Taxonomy" id="100787"/>
    <lineage>
        <taxon>Eukaryota</taxon>
        <taxon>Fungi</taxon>
        <taxon>Dikarya</taxon>
        <taxon>Ascomycota</taxon>
        <taxon>Pezizomycotina</taxon>
        <taxon>Sordariomycetes</taxon>
        <taxon>Hypocreomycetidae</taxon>
        <taxon>Glomerellales</taxon>
        <taxon>Plectosphaerellaceae</taxon>
        <taxon>Verticillium</taxon>
    </lineage>
</organism>
<dbReference type="Pfam" id="PF00320">
    <property type="entry name" value="GATA"/>
    <property type="match status" value="1"/>
</dbReference>
<evidence type="ECO:0000259" key="8">
    <source>
        <dbReference type="PROSITE" id="PS50114"/>
    </source>
</evidence>
<feature type="region of interest" description="Disordered" evidence="7">
    <location>
        <begin position="61"/>
        <end position="82"/>
    </location>
</feature>
<feature type="domain" description="GATA-type" evidence="8">
    <location>
        <begin position="179"/>
        <end position="235"/>
    </location>
</feature>
<dbReference type="EMBL" id="JAEMWZ010000222">
    <property type="protein sequence ID" value="KAG7130733.1"/>
    <property type="molecule type" value="Genomic_DNA"/>
</dbReference>
<accession>A0A8I2ZI33</accession>
<keyword evidence="5" id="KW-0804">Transcription</keyword>
<proteinExistence type="predicted"/>
<gene>
    <name evidence="9" type="ORF">HYQ45_010487</name>
</gene>
<feature type="region of interest" description="Disordered" evidence="7">
    <location>
        <begin position="1"/>
        <end position="39"/>
    </location>
</feature>
<keyword evidence="2 6" id="KW-0863">Zinc-finger</keyword>
<name>A0A8I2ZI33_VERLO</name>
<evidence type="ECO:0000256" key="7">
    <source>
        <dbReference type="SAM" id="MobiDB-lite"/>
    </source>
</evidence>